<comment type="similarity">
    <text evidence="1">Belongs to the DprA/Smf family.</text>
</comment>
<dbReference type="OrthoDB" id="9785707at2"/>
<evidence type="ECO:0000259" key="3">
    <source>
        <dbReference type="Pfam" id="PF17782"/>
    </source>
</evidence>
<comment type="caution">
    <text evidence="4">The sequence shown here is derived from an EMBL/GenBank/DDBJ whole genome shotgun (WGS) entry which is preliminary data.</text>
</comment>
<feature type="domain" description="Smf/DprA SLOG" evidence="2">
    <location>
        <begin position="78"/>
        <end position="290"/>
    </location>
</feature>
<dbReference type="InterPro" id="IPR057666">
    <property type="entry name" value="DrpA_SLOG"/>
</dbReference>
<dbReference type="Gene3D" id="3.40.50.450">
    <property type="match status" value="1"/>
</dbReference>
<dbReference type="Gene3D" id="1.10.10.10">
    <property type="entry name" value="Winged helix-like DNA-binding domain superfamily/Winged helix DNA-binding domain"/>
    <property type="match status" value="1"/>
</dbReference>
<dbReference type="GO" id="GO:0009294">
    <property type="term" value="P:DNA-mediated transformation"/>
    <property type="evidence" value="ECO:0007669"/>
    <property type="project" value="InterPro"/>
</dbReference>
<dbReference type="EMBL" id="PQWO01000008">
    <property type="protein sequence ID" value="PZD72771.1"/>
    <property type="molecule type" value="Genomic_DNA"/>
</dbReference>
<dbReference type="RefSeq" id="WP_110986692.1">
    <property type="nucleotide sequence ID" value="NZ_CAWNWM010000008.1"/>
</dbReference>
<dbReference type="InterPro" id="IPR041614">
    <property type="entry name" value="DprA_WH"/>
</dbReference>
<feature type="domain" description="DprA winged helix" evidence="3">
    <location>
        <begin position="314"/>
        <end position="374"/>
    </location>
</feature>
<dbReference type="SUPFAM" id="SSF47781">
    <property type="entry name" value="RuvA domain 2-like"/>
    <property type="match status" value="1"/>
</dbReference>
<keyword evidence="5" id="KW-1185">Reference proteome</keyword>
<protein>
    <submittedName>
        <fullName evidence="4">DNA processing protein DprA</fullName>
    </submittedName>
</protein>
<dbReference type="PANTHER" id="PTHR43022">
    <property type="entry name" value="PROTEIN SMF"/>
    <property type="match status" value="1"/>
</dbReference>
<dbReference type="NCBIfam" id="TIGR00732">
    <property type="entry name" value="dprA"/>
    <property type="match status" value="1"/>
</dbReference>
<name>A0A2W1JVJ3_9CYAN</name>
<dbReference type="SUPFAM" id="SSF102405">
    <property type="entry name" value="MCP/YpsA-like"/>
    <property type="match status" value="1"/>
</dbReference>
<gene>
    <name evidence="4" type="primary">dprA_1</name>
    <name evidence="4" type="ORF">C1752_03244</name>
</gene>
<dbReference type="PANTHER" id="PTHR43022:SF1">
    <property type="entry name" value="PROTEIN SMF"/>
    <property type="match status" value="1"/>
</dbReference>
<reference evidence="4 5" key="1">
    <citation type="journal article" date="2018" name="Sci. Rep.">
        <title>A novel species of the marine cyanobacterium Acaryochloris with a unique pigment content and lifestyle.</title>
        <authorList>
            <person name="Partensky F."/>
            <person name="Six C."/>
            <person name="Ratin M."/>
            <person name="Garczarek L."/>
            <person name="Vaulot D."/>
            <person name="Probert I."/>
            <person name="Calteau A."/>
            <person name="Gourvil P."/>
            <person name="Marie D."/>
            <person name="Grebert T."/>
            <person name="Bouchier C."/>
            <person name="Le Panse S."/>
            <person name="Gachenot M."/>
            <person name="Rodriguez F."/>
            <person name="Garrido J.L."/>
        </authorList>
    </citation>
    <scope>NUCLEOTIDE SEQUENCE [LARGE SCALE GENOMIC DNA]</scope>
    <source>
        <strain evidence="4 5">RCC1774</strain>
    </source>
</reference>
<dbReference type="AlphaFoldDB" id="A0A2W1JVJ3"/>
<dbReference type="Pfam" id="PF02481">
    <property type="entry name" value="DNA_processg_A"/>
    <property type="match status" value="1"/>
</dbReference>
<evidence type="ECO:0000256" key="1">
    <source>
        <dbReference type="ARBA" id="ARBA00006525"/>
    </source>
</evidence>
<evidence type="ECO:0000313" key="4">
    <source>
        <dbReference type="EMBL" id="PZD72771.1"/>
    </source>
</evidence>
<dbReference type="InterPro" id="IPR036388">
    <property type="entry name" value="WH-like_DNA-bd_sf"/>
</dbReference>
<accession>A0A2W1JVJ3</accession>
<organism evidence="4 5">
    <name type="scientific">Acaryochloris thomasi RCC1774</name>
    <dbReference type="NCBI Taxonomy" id="1764569"/>
    <lineage>
        <taxon>Bacteria</taxon>
        <taxon>Bacillati</taxon>
        <taxon>Cyanobacteriota</taxon>
        <taxon>Cyanophyceae</taxon>
        <taxon>Acaryochloridales</taxon>
        <taxon>Acaryochloridaceae</taxon>
        <taxon>Acaryochloris</taxon>
        <taxon>Acaryochloris thomasi</taxon>
    </lineage>
</organism>
<dbReference type="Pfam" id="PF14520">
    <property type="entry name" value="HHH_5"/>
    <property type="match status" value="1"/>
</dbReference>
<dbReference type="InterPro" id="IPR003488">
    <property type="entry name" value="DprA"/>
</dbReference>
<evidence type="ECO:0000259" key="2">
    <source>
        <dbReference type="Pfam" id="PF02481"/>
    </source>
</evidence>
<dbReference type="Pfam" id="PF17782">
    <property type="entry name" value="WHD_DprA"/>
    <property type="match status" value="1"/>
</dbReference>
<dbReference type="Proteomes" id="UP000248857">
    <property type="component" value="Unassembled WGS sequence"/>
</dbReference>
<dbReference type="InterPro" id="IPR010994">
    <property type="entry name" value="RuvA_2-like"/>
</dbReference>
<sequence>METDRAFWLAWSQIPGIGPVILQRLLAQFGSLSAAWVASGEQLQMVSGIGGRTLTTILSQRQAIHPEQFLAEHQHQNFWVPSDREYPRLLLEIGDPPPVLYYYGQVSVAENQGATPTVAIVGTRDPSEYAKRWTRKIAYALAKNGFTVVSGMAEGIDTQAHIGCIEAGGRTVAVLGTGVDTPYPQRNQKLHQRIAEQGLVVSEYPAGTQPHRSHFPKRNRIIAALSRATLVMEAPSKSGALITAYQANEYGRDVYVLPNSLDNIRAVGCLGLLQRGAQAILGIGNLLNMLGAMPTLEVEKGIETAPAQAALASPALTPVQESLVVALKELVQGTGEVGIPFDLIVEKMHIPTGELSSTLLQLELLGVVVQHPGMRYSLG</sequence>
<proteinExistence type="inferred from homology"/>
<evidence type="ECO:0000313" key="5">
    <source>
        <dbReference type="Proteomes" id="UP000248857"/>
    </source>
</evidence>